<dbReference type="PANTHER" id="PTHR13036:SF0">
    <property type="entry name" value="CHITOBIOSYLDIPHOSPHODOLICHOL BETA-MANNOSYLTRANSFERASE"/>
    <property type="match status" value="1"/>
</dbReference>
<keyword evidence="7 9" id="KW-1133">Transmembrane helix</keyword>
<keyword evidence="5 9" id="KW-0812">Transmembrane</keyword>
<dbReference type="GO" id="GO:0000030">
    <property type="term" value="F:mannosyltransferase activity"/>
    <property type="evidence" value="ECO:0007669"/>
    <property type="project" value="InterPro"/>
</dbReference>
<organism evidence="11 12">
    <name type="scientific">Cafeteria roenbergensis</name>
    <name type="common">Marine flagellate</name>
    <dbReference type="NCBI Taxonomy" id="33653"/>
    <lineage>
        <taxon>Eukaryota</taxon>
        <taxon>Sar</taxon>
        <taxon>Stramenopiles</taxon>
        <taxon>Bigyra</taxon>
        <taxon>Opalozoa</taxon>
        <taxon>Bicosoecida</taxon>
        <taxon>Cafeteriaceae</taxon>
        <taxon>Cafeteria</taxon>
    </lineage>
</organism>
<evidence type="ECO:0000256" key="4">
    <source>
        <dbReference type="ARBA" id="ARBA00022679"/>
    </source>
</evidence>
<comment type="subcellular location">
    <subcellularLocation>
        <location evidence="1">Endoplasmic reticulum membrane</location>
        <topology evidence="1">Single-pass membrane protein</topology>
    </subcellularLocation>
</comment>
<evidence type="ECO:0000313" key="12">
    <source>
        <dbReference type="Proteomes" id="UP000325113"/>
    </source>
</evidence>
<evidence type="ECO:0000259" key="10">
    <source>
        <dbReference type="Pfam" id="PF13579"/>
    </source>
</evidence>
<dbReference type="SUPFAM" id="SSF53756">
    <property type="entry name" value="UDP-Glycosyltransferase/glycogen phosphorylase"/>
    <property type="match status" value="1"/>
</dbReference>
<dbReference type="GO" id="GO:0005789">
    <property type="term" value="C:endoplasmic reticulum membrane"/>
    <property type="evidence" value="ECO:0007669"/>
    <property type="project" value="UniProtKB-SubCell"/>
</dbReference>
<reference evidence="11 12" key="1">
    <citation type="submission" date="2019-07" db="EMBL/GenBank/DDBJ databases">
        <title>Genomes of Cafeteria roenbergensis.</title>
        <authorList>
            <person name="Fischer M.G."/>
            <person name="Hackl T."/>
            <person name="Roman M."/>
        </authorList>
    </citation>
    <scope>NUCLEOTIDE SEQUENCE [LARGE SCALE GENOMIC DNA]</scope>
    <source>
        <strain evidence="11 12">Cflag</strain>
    </source>
</reference>
<evidence type="ECO:0000256" key="2">
    <source>
        <dbReference type="ARBA" id="ARBA00004922"/>
    </source>
</evidence>
<keyword evidence="4" id="KW-0808">Transferase</keyword>
<dbReference type="Proteomes" id="UP000325113">
    <property type="component" value="Unassembled WGS sequence"/>
</dbReference>
<dbReference type="AlphaFoldDB" id="A0A5A8CL13"/>
<gene>
    <name evidence="11" type="ORF">FNF31_06396</name>
</gene>
<evidence type="ECO:0000256" key="9">
    <source>
        <dbReference type="SAM" id="Phobius"/>
    </source>
</evidence>
<evidence type="ECO:0000256" key="8">
    <source>
        <dbReference type="ARBA" id="ARBA00023136"/>
    </source>
</evidence>
<keyword evidence="8 9" id="KW-0472">Membrane</keyword>
<accession>A0A5A8CL13</accession>
<evidence type="ECO:0000313" key="11">
    <source>
        <dbReference type="EMBL" id="KAA0153792.1"/>
    </source>
</evidence>
<evidence type="ECO:0000256" key="1">
    <source>
        <dbReference type="ARBA" id="ARBA00004389"/>
    </source>
</evidence>
<feature type="transmembrane region" description="Helical" evidence="9">
    <location>
        <begin position="83"/>
        <end position="106"/>
    </location>
</feature>
<comment type="pathway">
    <text evidence="2">Protein modification; protein glycosylation.</text>
</comment>
<feature type="domain" description="Glycosyltransferase subfamily 4-like N-terminal" evidence="10">
    <location>
        <begin position="35"/>
        <end position="199"/>
    </location>
</feature>
<evidence type="ECO:0000256" key="6">
    <source>
        <dbReference type="ARBA" id="ARBA00022824"/>
    </source>
</evidence>
<dbReference type="Pfam" id="PF13692">
    <property type="entry name" value="Glyco_trans_1_4"/>
    <property type="match status" value="1"/>
</dbReference>
<dbReference type="Pfam" id="PF13579">
    <property type="entry name" value="Glyco_trans_4_4"/>
    <property type="match status" value="1"/>
</dbReference>
<proteinExistence type="predicted"/>
<dbReference type="InterPro" id="IPR028098">
    <property type="entry name" value="Glyco_trans_4-like_N"/>
</dbReference>
<dbReference type="Gene3D" id="3.40.50.2000">
    <property type="entry name" value="Glycogen Phosphorylase B"/>
    <property type="match status" value="1"/>
</dbReference>
<evidence type="ECO:0000256" key="7">
    <source>
        <dbReference type="ARBA" id="ARBA00022989"/>
    </source>
</evidence>
<evidence type="ECO:0000256" key="5">
    <source>
        <dbReference type="ARBA" id="ARBA00022692"/>
    </source>
</evidence>
<keyword evidence="3" id="KW-0328">Glycosyltransferase</keyword>
<sequence>MWSVTKARKGADAKHHVAVLVLGDMGRSPRMQYHCASLSKMGDTDVSFVGFGGEPCSREVEENRRVAKVELAQPFAGCSRRFWLLWAPLKVLFQALQLLLVLTLGLRRVEAVLVQNPPSIPVLAVARLATWAVGARLVIDWHNFGYTILSHTLGTASPIVRVSRVYERLFGRLGDAHLCVTAAMRDWLRENWQIDATVVHDKAPKFFRPTPPAERHALFGRLHAALAHVPESAGLARAVPVTDSDRQTLLTMAGEGGAPPCARKDRPAVLFSSTSWTPDEDFGILLDALELVNKAAVASPTRYPPFLVIVTGKGPQKAEYEARIRAEPMSRVAVRTLWLEADDYPRIVGCADLGISLHVSTSGLDLPMKVVDMFGAGVPVCAVGFPCLGELVQHGNTGLVFADSKELASQILRLFDGWPRTAEHDSKPRELKGLSPSDTACLHGASLCSPEEREAATARASEAAKGNLLAMLQAGVMRQRAVDWDANWNAAAKPVFRRGFAC</sequence>
<dbReference type="EMBL" id="VLTM01000096">
    <property type="protein sequence ID" value="KAA0153792.1"/>
    <property type="molecule type" value="Genomic_DNA"/>
</dbReference>
<protein>
    <recommendedName>
        <fullName evidence="10">Glycosyltransferase subfamily 4-like N-terminal domain-containing protein</fullName>
    </recommendedName>
</protein>
<name>A0A5A8CL13_CAFRO</name>
<comment type="caution">
    <text evidence="11">The sequence shown here is derived from an EMBL/GenBank/DDBJ whole genome shotgun (WGS) entry which is preliminary data.</text>
</comment>
<keyword evidence="6" id="KW-0256">Endoplasmic reticulum</keyword>
<dbReference type="InterPro" id="IPR026051">
    <property type="entry name" value="ALG1-like"/>
</dbReference>
<evidence type="ECO:0000256" key="3">
    <source>
        <dbReference type="ARBA" id="ARBA00022676"/>
    </source>
</evidence>
<dbReference type="PANTHER" id="PTHR13036">
    <property type="entry name" value="BETA1,4 MANNOSYLTRANSFERASE"/>
    <property type="match status" value="1"/>
</dbReference>